<dbReference type="AlphaFoldDB" id="W0DQS0"/>
<dbReference type="FunCoup" id="W0DQS0">
    <property type="interactions" value="120"/>
</dbReference>
<reference evidence="7 8" key="1">
    <citation type="submission" date="2013-12" db="EMBL/GenBank/DDBJ databases">
        <authorList>
            <consortium name="DOE Joint Genome Institute"/>
            <person name="Kappler U."/>
            <person name="Huntemann M."/>
            <person name="Han J."/>
            <person name="Chen A."/>
            <person name="Kyrpides N."/>
            <person name="Mavromatis K."/>
            <person name="Markowitz V."/>
            <person name="Palaniappan K."/>
            <person name="Ivanova N."/>
            <person name="Schaumberg A."/>
            <person name="Pati A."/>
            <person name="Liolios K."/>
            <person name="Nordberg H.P."/>
            <person name="Cantor M.N."/>
            <person name="Hua S.X."/>
            <person name="Woyke T."/>
        </authorList>
    </citation>
    <scope>NUCLEOTIDE SEQUENCE [LARGE SCALE GENOMIC DNA]</scope>
    <source>
        <strain evidence="8">AL2</strain>
    </source>
</reference>
<dbReference type="InParanoid" id="W0DQS0"/>
<dbReference type="eggNOG" id="COG0851">
    <property type="taxonomic scope" value="Bacteria"/>
</dbReference>
<evidence type="ECO:0000256" key="6">
    <source>
        <dbReference type="HAMAP-Rule" id="MF_00262"/>
    </source>
</evidence>
<evidence type="ECO:0000256" key="5">
    <source>
        <dbReference type="ARBA" id="ARBA00025265"/>
    </source>
</evidence>
<accession>W0DQS0</accession>
<organism evidence="7 8">
    <name type="scientific">Thiomicrospira aerophila AL3</name>
    <dbReference type="NCBI Taxonomy" id="717772"/>
    <lineage>
        <taxon>Bacteria</taxon>
        <taxon>Pseudomonadati</taxon>
        <taxon>Pseudomonadota</taxon>
        <taxon>Gammaproteobacteria</taxon>
        <taxon>Thiotrichales</taxon>
        <taxon>Piscirickettsiaceae</taxon>
        <taxon>Thiomicrospira</taxon>
    </lineage>
</organism>
<dbReference type="KEGG" id="tao:THIAE_03475"/>
<dbReference type="Pfam" id="PF03776">
    <property type="entry name" value="MinE"/>
    <property type="match status" value="1"/>
</dbReference>
<comment type="function">
    <text evidence="5 6">Prevents the cell division inhibition by proteins MinC and MinD at internal division sites while permitting inhibition at polar sites. This ensures cell division at the proper site by restricting the formation of a division septum at the midpoint of the long axis of the cell.</text>
</comment>
<evidence type="ECO:0000256" key="4">
    <source>
        <dbReference type="ARBA" id="ARBA00023306"/>
    </source>
</evidence>
<keyword evidence="8" id="KW-1185">Reference proteome</keyword>
<dbReference type="RefSeq" id="WP_006459260.1">
    <property type="nucleotide sequence ID" value="NZ_CP007030.1"/>
</dbReference>
<proteinExistence type="inferred from homology"/>
<dbReference type="EMBL" id="CP007030">
    <property type="protein sequence ID" value="AHF00970.1"/>
    <property type="molecule type" value="Genomic_DNA"/>
</dbReference>
<dbReference type="NCBIfam" id="TIGR01215">
    <property type="entry name" value="minE"/>
    <property type="match status" value="1"/>
</dbReference>
<evidence type="ECO:0000313" key="7">
    <source>
        <dbReference type="EMBL" id="AHF00970.1"/>
    </source>
</evidence>
<protein>
    <recommendedName>
        <fullName evidence="2 6">Cell division topological specificity factor</fullName>
    </recommendedName>
</protein>
<dbReference type="GO" id="GO:0032955">
    <property type="term" value="P:regulation of division septum assembly"/>
    <property type="evidence" value="ECO:0007669"/>
    <property type="project" value="InterPro"/>
</dbReference>
<dbReference type="STRING" id="717772.THIAE_03475"/>
<dbReference type="GO" id="GO:0051301">
    <property type="term" value="P:cell division"/>
    <property type="evidence" value="ECO:0007669"/>
    <property type="project" value="UniProtKB-KW"/>
</dbReference>
<dbReference type="GO" id="GO:0042802">
    <property type="term" value="F:identical protein binding"/>
    <property type="evidence" value="ECO:0007669"/>
    <property type="project" value="UniProtKB-ARBA"/>
</dbReference>
<name>W0DQS0_9GAMM</name>
<dbReference type="InterPro" id="IPR005527">
    <property type="entry name" value="MinE"/>
</dbReference>
<comment type="similarity">
    <text evidence="1 6">Belongs to the MinE family.</text>
</comment>
<evidence type="ECO:0000256" key="2">
    <source>
        <dbReference type="ARBA" id="ARBA00020112"/>
    </source>
</evidence>
<gene>
    <name evidence="6" type="primary">minE</name>
    <name evidence="7" type="ORF">THIAE_03475</name>
</gene>
<evidence type="ECO:0000256" key="1">
    <source>
        <dbReference type="ARBA" id="ARBA00008168"/>
    </source>
</evidence>
<dbReference type="HOGENOM" id="CLU_137929_2_1_6"/>
<dbReference type="FunFam" id="3.30.1070.10:FF:000001">
    <property type="entry name" value="Cell division topological specificity factor"/>
    <property type="match status" value="1"/>
</dbReference>
<dbReference type="Gene3D" id="3.30.1070.10">
    <property type="entry name" value="Cell division topological specificity factor MinE"/>
    <property type="match status" value="1"/>
</dbReference>
<sequence length="88" mass="10178">MRLLDYLLGQNRKGSANQAKDRLQILLAHERSQSTAPDYLPKMRQEILEVISRYVDIDEENLQISLDADNGYEVLELNLILPEAKRSH</sequence>
<evidence type="ECO:0000313" key="8">
    <source>
        <dbReference type="Proteomes" id="UP000005380"/>
    </source>
</evidence>
<dbReference type="OrthoDB" id="9802655at2"/>
<keyword evidence="3 6" id="KW-0132">Cell division</keyword>
<dbReference type="NCBIfam" id="NF001422">
    <property type="entry name" value="PRK00296.1"/>
    <property type="match status" value="1"/>
</dbReference>
<dbReference type="SUPFAM" id="SSF55229">
    <property type="entry name" value="Cell division protein MinE topological specificity domain"/>
    <property type="match status" value="1"/>
</dbReference>
<dbReference type="InterPro" id="IPR036707">
    <property type="entry name" value="MinE_sf"/>
</dbReference>
<dbReference type="HAMAP" id="MF_00262">
    <property type="entry name" value="MinE"/>
    <property type="match status" value="1"/>
</dbReference>
<evidence type="ECO:0000256" key="3">
    <source>
        <dbReference type="ARBA" id="ARBA00022618"/>
    </source>
</evidence>
<keyword evidence="4 6" id="KW-0131">Cell cycle</keyword>
<dbReference type="Proteomes" id="UP000005380">
    <property type="component" value="Chromosome"/>
</dbReference>